<dbReference type="CDD" id="cd06433">
    <property type="entry name" value="GT_2_WfgS_like"/>
    <property type="match status" value="1"/>
</dbReference>
<organism evidence="2 3">
    <name type="scientific">Microbulbifer okhotskensis</name>
    <dbReference type="NCBI Taxonomy" id="2926617"/>
    <lineage>
        <taxon>Bacteria</taxon>
        <taxon>Pseudomonadati</taxon>
        <taxon>Pseudomonadota</taxon>
        <taxon>Gammaproteobacteria</taxon>
        <taxon>Cellvibrionales</taxon>
        <taxon>Microbulbiferaceae</taxon>
        <taxon>Microbulbifer</taxon>
    </lineage>
</organism>
<dbReference type="RefSeq" id="WP_252464908.1">
    <property type="nucleotide sequence ID" value="NZ_JALBWM010000010.1"/>
</dbReference>
<dbReference type="Pfam" id="PF00535">
    <property type="entry name" value="Glycos_transf_2"/>
    <property type="match status" value="1"/>
</dbReference>
<protein>
    <submittedName>
        <fullName evidence="2">Glycosyltransferase</fullName>
    </submittedName>
</protein>
<dbReference type="SUPFAM" id="SSF53448">
    <property type="entry name" value="Nucleotide-diphospho-sugar transferases"/>
    <property type="match status" value="1"/>
</dbReference>
<dbReference type="EMBL" id="JALBWM010000010">
    <property type="protein sequence ID" value="MCO1333539.1"/>
    <property type="molecule type" value="Genomic_DNA"/>
</dbReference>
<dbReference type="PANTHER" id="PTHR22916:SF3">
    <property type="entry name" value="UDP-GLCNAC:BETAGAL BETA-1,3-N-ACETYLGLUCOSAMINYLTRANSFERASE-LIKE PROTEIN 1"/>
    <property type="match status" value="1"/>
</dbReference>
<evidence type="ECO:0000313" key="3">
    <source>
        <dbReference type="Proteomes" id="UP001139028"/>
    </source>
</evidence>
<reference evidence="2" key="1">
    <citation type="journal article" date="2022" name="Arch. Microbiol.">
        <title>Microbulbifer okhotskensis sp. nov., isolated from a deep bottom sediment of the Okhotsk Sea.</title>
        <authorList>
            <person name="Romanenko L."/>
            <person name="Kurilenko V."/>
            <person name="Otstavnykh N."/>
            <person name="Velansky P."/>
            <person name="Isaeva M."/>
            <person name="Mikhailov V."/>
        </authorList>
    </citation>
    <scope>NUCLEOTIDE SEQUENCE</scope>
    <source>
        <strain evidence="2">OS29</strain>
    </source>
</reference>
<accession>A0A9X2J4P1</accession>
<dbReference type="Gene3D" id="3.90.550.10">
    <property type="entry name" value="Spore Coat Polysaccharide Biosynthesis Protein SpsA, Chain A"/>
    <property type="match status" value="1"/>
</dbReference>
<evidence type="ECO:0000259" key="1">
    <source>
        <dbReference type="Pfam" id="PF00535"/>
    </source>
</evidence>
<feature type="domain" description="Glycosyltransferase 2-like" evidence="1">
    <location>
        <begin position="5"/>
        <end position="159"/>
    </location>
</feature>
<name>A0A9X2J4P1_9GAMM</name>
<sequence length="256" mass="29396">MIKISLITVCLNSAETIRDTIRSVLAQDYADIEHIIIDGGSTDGTLEVILEFKDRVAVIVSEKDGGIYDAMNKGIRLASGDIVGTINSDDVYTDNRVISSVVHEFLISEAQSVYADLEIVDRNDLSERVRFYGSSKFQVSKFRWGWMPPHPTFFVRRDCYKRLGLYKTDYRVAADFELLARFLYGGRISFRRLPKCIVKMREGGVSSSGFWGRLHQNLEIVRACKENHIYTNFFLILFKIPLKLLEYTNFVLPQKR</sequence>
<dbReference type="InterPro" id="IPR001173">
    <property type="entry name" value="Glyco_trans_2-like"/>
</dbReference>
<evidence type="ECO:0000313" key="2">
    <source>
        <dbReference type="EMBL" id="MCO1333539.1"/>
    </source>
</evidence>
<dbReference type="PANTHER" id="PTHR22916">
    <property type="entry name" value="GLYCOSYLTRANSFERASE"/>
    <property type="match status" value="1"/>
</dbReference>
<gene>
    <name evidence="2" type="ORF">MO867_04210</name>
</gene>
<dbReference type="InterPro" id="IPR029044">
    <property type="entry name" value="Nucleotide-diphossugar_trans"/>
</dbReference>
<comment type="caution">
    <text evidence="2">The sequence shown here is derived from an EMBL/GenBank/DDBJ whole genome shotgun (WGS) entry which is preliminary data.</text>
</comment>
<dbReference type="GO" id="GO:0016758">
    <property type="term" value="F:hexosyltransferase activity"/>
    <property type="evidence" value="ECO:0007669"/>
    <property type="project" value="UniProtKB-ARBA"/>
</dbReference>
<keyword evidence="3" id="KW-1185">Reference proteome</keyword>
<proteinExistence type="predicted"/>
<dbReference type="AlphaFoldDB" id="A0A9X2J4P1"/>
<dbReference type="Proteomes" id="UP001139028">
    <property type="component" value="Unassembled WGS sequence"/>
</dbReference>